<dbReference type="KEGG" id="mhor:MSHOH_4080"/>
<dbReference type="STRING" id="1434110.MSHOH_4080"/>
<reference evidence="2 3" key="1">
    <citation type="submission" date="2014-07" db="EMBL/GenBank/DDBJ databases">
        <title>Methanogenic archaea and the global carbon cycle.</title>
        <authorList>
            <person name="Henriksen J.R."/>
            <person name="Luke J."/>
            <person name="Reinhart S."/>
            <person name="Benedict M.N."/>
            <person name="Youngblut N.D."/>
            <person name="Metcalf M.E."/>
            <person name="Whitaker R.J."/>
            <person name="Metcalf W.W."/>
        </authorList>
    </citation>
    <scope>NUCLEOTIDE SEQUENCE [LARGE SCALE GENOMIC DNA]</scope>
    <source>
        <strain evidence="2 3">HB-1</strain>
    </source>
</reference>
<dbReference type="AlphaFoldDB" id="A0A0E3SJR5"/>
<dbReference type="InterPro" id="IPR039315">
    <property type="entry name" value="CheW"/>
</dbReference>
<dbReference type="PANTHER" id="PTHR22617:SF23">
    <property type="entry name" value="CHEMOTAXIS PROTEIN CHEW"/>
    <property type="match status" value="1"/>
</dbReference>
<dbReference type="CDD" id="cd00732">
    <property type="entry name" value="CheW"/>
    <property type="match status" value="1"/>
</dbReference>
<dbReference type="InterPro" id="IPR036061">
    <property type="entry name" value="CheW-like_dom_sf"/>
</dbReference>
<dbReference type="GeneID" id="24833454"/>
<organism evidence="2 3">
    <name type="scientific">Methanosarcina horonobensis HB-1 = JCM 15518</name>
    <dbReference type="NCBI Taxonomy" id="1434110"/>
    <lineage>
        <taxon>Archaea</taxon>
        <taxon>Methanobacteriati</taxon>
        <taxon>Methanobacteriota</taxon>
        <taxon>Stenosarchaea group</taxon>
        <taxon>Methanomicrobia</taxon>
        <taxon>Methanosarcinales</taxon>
        <taxon>Methanosarcinaceae</taxon>
        <taxon>Methanosarcina</taxon>
    </lineage>
</organism>
<dbReference type="Gene3D" id="2.40.50.180">
    <property type="entry name" value="CheA-289, Domain 4"/>
    <property type="match status" value="1"/>
</dbReference>
<dbReference type="PATRIC" id="fig|1434110.4.peg.5196"/>
<dbReference type="HOGENOM" id="CLU_048995_1_2_2"/>
<proteinExistence type="predicted"/>
<dbReference type="PROSITE" id="PS50851">
    <property type="entry name" value="CHEW"/>
    <property type="match status" value="1"/>
</dbReference>
<dbReference type="GO" id="GO:0007165">
    <property type="term" value="P:signal transduction"/>
    <property type="evidence" value="ECO:0007669"/>
    <property type="project" value="InterPro"/>
</dbReference>
<dbReference type="Proteomes" id="UP000033101">
    <property type="component" value="Chromosome"/>
</dbReference>
<dbReference type="OrthoDB" id="115049at2157"/>
<protein>
    <submittedName>
        <fullName evidence="2">Positive regulator of CheA protein activity (CheW)</fullName>
    </submittedName>
</protein>
<evidence type="ECO:0000313" key="3">
    <source>
        <dbReference type="Proteomes" id="UP000033101"/>
    </source>
</evidence>
<feature type="domain" description="CheW-like" evidence="1">
    <location>
        <begin position="17"/>
        <end position="158"/>
    </location>
</feature>
<sequence>MFEERQEERGSSSFEESFQLVVFELSGEEFGVDIMQVSEIMPLSKITRVPQAPECVRGLINLRGKIIVVIDLNRRLGFNSRENDSLSRIIIVEVRDTTIGMLVNSVSGILKLSLSSIEPTPDMIKSKINSKYFNGVGKIGGRLLILLNLARVLGEEEIDELDQLSSSTSSPSFEQLPEEKV</sequence>
<dbReference type="SUPFAM" id="SSF50341">
    <property type="entry name" value="CheW-like"/>
    <property type="match status" value="1"/>
</dbReference>
<dbReference type="EMBL" id="CP009516">
    <property type="protein sequence ID" value="AKB80563.1"/>
    <property type="molecule type" value="Genomic_DNA"/>
</dbReference>
<dbReference type="Gene3D" id="2.30.30.40">
    <property type="entry name" value="SH3 Domains"/>
    <property type="match status" value="1"/>
</dbReference>
<evidence type="ECO:0000259" key="1">
    <source>
        <dbReference type="PROSITE" id="PS50851"/>
    </source>
</evidence>
<dbReference type="PANTHER" id="PTHR22617">
    <property type="entry name" value="CHEMOTAXIS SENSOR HISTIDINE KINASE-RELATED"/>
    <property type="match status" value="1"/>
</dbReference>
<accession>A0A0E3SJR5</accession>
<name>A0A0E3SJR5_9EURY</name>
<keyword evidence="3" id="KW-1185">Reference proteome</keyword>
<gene>
    <name evidence="2" type="ORF">MSHOH_4080</name>
</gene>
<dbReference type="GO" id="GO:0006935">
    <property type="term" value="P:chemotaxis"/>
    <property type="evidence" value="ECO:0007669"/>
    <property type="project" value="InterPro"/>
</dbReference>
<evidence type="ECO:0000313" key="2">
    <source>
        <dbReference type="EMBL" id="AKB80563.1"/>
    </source>
</evidence>
<dbReference type="Pfam" id="PF01584">
    <property type="entry name" value="CheW"/>
    <property type="match status" value="1"/>
</dbReference>
<dbReference type="GO" id="GO:0005829">
    <property type="term" value="C:cytosol"/>
    <property type="evidence" value="ECO:0007669"/>
    <property type="project" value="TreeGrafter"/>
</dbReference>
<dbReference type="SMART" id="SM00260">
    <property type="entry name" value="CheW"/>
    <property type="match status" value="1"/>
</dbReference>
<dbReference type="RefSeq" id="WP_048142889.1">
    <property type="nucleotide sequence ID" value="NZ_BBCW01000003.1"/>
</dbReference>
<dbReference type="InterPro" id="IPR002545">
    <property type="entry name" value="CheW-lke_dom"/>
</dbReference>